<keyword evidence="2" id="KW-1185">Reference proteome</keyword>
<dbReference type="STRING" id="228410.NE0349"/>
<dbReference type="HOGENOM" id="CLU_808519_0_0_4"/>
<organism evidence="1 2">
    <name type="scientific">Nitrosomonas europaea (strain ATCC 19718 / CIP 103999 / KCTC 2705 / NBRC 14298)</name>
    <dbReference type="NCBI Taxonomy" id="228410"/>
    <lineage>
        <taxon>Bacteria</taxon>
        <taxon>Pseudomonadati</taxon>
        <taxon>Pseudomonadota</taxon>
        <taxon>Betaproteobacteria</taxon>
        <taxon>Nitrosomonadales</taxon>
        <taxon>Nitrosomonadaceae</taxon>
        <taxon>Nitrosomonas</taxon>
    </lineage>
</organism>
<gene>
    <name evidence="1" type="ordered locus">NE0349</name>
</gene>
<proteinExistence type="predicted"/>
<dbReference type="Proteomes" id="UP000001416">
    <property type="component" value="Chromosome"/>
</dbReference>
<dbReference type="EMBL" id="AL954747">
    <property type="protein sequence ID" value="CAD84260.1"/>
    <property type="molecule type" value="Genomic_DNA"/>
</dbReference>
<name>Q82XD2_NITEU</name>
<sequence length="343" mass="37162">MKGNALCTGEPVMTIETRGGGSEDIAVLPLDPTGNITRLFIRERCNDSSDPECKTGQWRLGSVDISRENTPASTRYAWRPGNNASEDDFEPLGMSLVPGNTPGEGTLFVIDIARPQSVRIWQLDISGGEITKATLATPADTQTGARLTAANSLQAVRNDDSRSFHLTITRFDEYGLLPFRPTPWPALVRINNGVIQPPPAQDFRNANGIIRPCAGCDLVIASYWERRLRFVSKENGEIGEYASAELPIRPDNLRLDGERILIAGQRRVDLTALNLLVSPHIPSPSGVYAIDTRSLGPDTVPTLLWEGGWKHGHSVATAVALPGNRLAIGQINTPGILIADCSP</sequence>
<dbReference type="Gene3D" id="2.120.10.30">
    <property type="entry name" value="TolB, C-terminal domain"/>
    <property type="match status" value="1"/>
</dbReference>
<dbReference type="KEGG" id="neu:NE0349"/>
<dbReference type="InterPro" id="IPR011042">
    <property type="entry name" value="6-blade_b-propeller_TolB-like"/>
</dbReference>
<dbReference type="AlphaFoldDB" id="Q82XD2"/>
<dbReference type="SUPFAM" id="SSF63825">
    <property type="entry name" value="YWTD domain"/>
    <property type="match status" value="1"/>
</dbReference>
<reference evidence="1 2" key="1">
    <citation type="journal article" date="2003" name="J. Bacteriol.">
        <title>Complete genome sequence of the ammonia-oxidizing bacterium and obligate chemolithoautotroph Nitrosomonas europaea.</title>
        <authorList>
            <person name="Chain P."/>
            <person name="Lamerdin J."/>
            <person name="Larimer F."/>
            <person name="Regala W."/>
            <person name="Land M."/>
            <person name="Hauser L."/>
            <person name="Hooper A."/>
            <person name="Klotz M."/>
            <person name="Norton J."/>
            <person name="Sayavedra-Soto L."/>
            <person name="Arciero D."/>
            <person name="Hommes N."/>
            <person name="Whittaker M."/>
            <person name="Arp D."/>
        </authorList>
    </citation>
    <scope>NUCLEOTIDE SEQUENCE [LARGE SCALE GENOMIC DNA]</scope>
    <source>
        <strain evidence="2">ATCC 19718 / CIP 103999 / KCTC 2705 / NBRC 14298</strain>
    </source>
</reference>
<accession>Q82XD2</accession>
<protein>
    <submittedName>
        <fullName evidence="1">Uncharacterized protein</fullName>
    </submittedName>
</protein>
<dbReference type="SMR" id="Q82XD2"/>
<evidence type="ECO:0000313" key="2">
    <source>
        <dbReference type="Proteomes" id="UP000001416"/>
    </source>
</evidence>
<evidence type="ECO:0000313" key="1">
    <source>
        <dbReference type="EMBL" id="CAD84260.1"/>
    </source>
</evidence>